<accession>A0ABR1EGW4</accession>
<protein>
    <submittedName>
        <fullName evidence="1">Uncharacterized protein</fullName>
    </submittedName>
</protein>
<proteinExistence type="predicted"/>
<evidence type="ECO:0000313" key="2">
    <source>
        <dbReference type="Proteomes" id="UP001303046"/>
    </source>
</evidence>
<comment type="caution">
    <text evidence="1">The sequence shown here is derived from an EMBL/GenBank/DDBJ whole genome shotgun (WGS) entry which is preliminary data.</text>
</comment>
<dbReference type="Proteomes" id="UP001303046">
    <property type="component" value="Unassembled WGS sequence"/>
</dbReference>
<reference evidence="1 2" key="1">
    <citation type="submission" date="2023-08" db="EMBL/GenBank/DDBJ databases">
        <title>A Necator americanus chromosomal reference genome.</title>
        <authorList>
            <person name="Ilik V."/>
            <person name="Petrzelkova K.J."/>
            <person name="Pardy F."/>
            <person name="Fuh T."/>
            <person name="Niatou-Singa F.S."/>
            <person name="Gouil Q."/>
            <person name="Baker L."/>
            <person name="Ritchie M.E."/>
            <person name="Jex A.R."/>
            <person name="Gazzola D."/>
            <person name="Li H."/>
            <person name="Toshio Fujiwara R."/>
            <person name="Zhan B."/>
            <person name="Aroian R.V."/>
            <person name="Pafco B."/>
            <person name="Schwarz E.M."/>
        </authorList>
    </citation>
    <scope>NUCLEOTIDE SEQUENCE [LARGE SCALE GENOMIC DNA]</scope>
    <source>
        <strain evidence="1 2">Aroian</strain>
        <tissue evidence="1">Whole animal</tissue>
    </source>
</reference>
<sequence>MAGLKDEECRTNFRQRVSIHVGVRTRKKLCDADFFTKCIKEAANETVPVQMLQKKFAFASAETRSTYNSVCAARSIGDSNQEKRLRRKLRRQLQQDRDNEWTSRAMEFEEAWKDKNPRKGYVSLKQYGRKMKRCSPVLNTANGKAVGEATLLI</sequence>
<evidence type="ECO:0000313" key="1">
    <source>
        <dbReference type="EMBL" id="KAK6761942.1"/>
    </source>
</evidence>
<keyword evidence="2" id="KW-1185">Reference proteome</keyword>
<gene>
    <name evidence="1" type="primary">Necator_chrX.g23039</name>
    <name evidence="1" type="ORF">RB195_022876</name>
</gene>
<organism evidence="1 2">
    <name type="scientific">Necator americanus</name>
    <name type="common">Human hookworm</name>
    <dbReference type="NCBI Taxonomy" id="51031"/>
    <lineage>
        <taxon>Eukaryota</taxon>
        <taxon>Metazoa</taxon>
        <taxon>Ecdysozoa</taxon>
        <taxon>Nematoda</taxon>
        <taxon>Chromadorea</taxon>
        <taxon>Rhabditida</taxon>
        <taxon>Rhabditina</taxon>
        <taxon>Rhabditomorpha</taxon>
        <taxon>Strongyloidea</taxon>
        <taxon>Ancylostomatidae</taxon>
        <taxon>Bunostominae</taxon>
        <taxon>Necator</taxon>
    </lineage>
</organism>
<dbReference type="EMBL" id="JAVFWL010000006">
    <property type="protein sequence ID" value="KAK6761942.1"/>
    <property type="molecule type" value="Genomic_DNA"/>
</dbReference>
<name>A0ABR1EGW4_NECAM</name>